<keyword evidence="3 8" id="KW-0479">Metal-binding</keyword>
<comment type="domain">
    <text evidence="8">The N-terminal domain determines nucleotide recognition and specific binding, while the C-terminal domain determines the specific binding to the target protein.</text>
</comment>
<comment type="cofactor">
    <cofactor evidence="8">
        <name>Mg(2+)</name>
        <dbReference type="ChEBI" id="CHEBI:18420"/>
    </cofactor>
</comment>
<dbReference type="SUPFAM" id="SSF53448">
    <property type="entry name" value="Nucleotide-diphospho-sugar transferases"/>
    <property type="match status" value="1"/>
</dbReference>
<evidence type="ECO:0000256" key="8">
    <source>
        <dbReference type="HAMAP-Rule" id="MF_00316"/>
    </source>
</evidence>
<evidence type="ECO:0000256" key="2">
    <source>
        <dbReference type="ARBA" id="ARBA00022679"/>
    </source>
</evidence>
<comment type="caution">
    <text evidence="10">The sequence shown here is derived from an EMBL/GenBank/DDBJ whole genome shotgun (WGS) entry which is preliminary data.</text>
</comment>
<dbReference type="GO" id="GO:0005525">
    <property type="term" value="F:GTP binding"/>
    <property type="evidence" value="ECO:0007669"/>
    <property type="project" value="UniProtKB-UniRule"/>
</dbReference>
<evidence type="ECO:0000256" key="4">
    <source>
        <dbReference type="ARBA" id="ARBA00022741"/>
    </source>
</evidence>
<reference evidence="10 11" key="2">
    <citation type="submission" date="2020-03" db="EMBL/GenBank/DDBJ databases">
        <title>Rahnella aceri sp. nov., isoated from traditional Jeju Makgeolli.</title>
        <authorList>
            <person name="Kim I.S."/>
            <person name="Jeon D."/>
        </authorList>
    </citation>
    <scope>NUCLEOTIDE SEQUENCE [LARGE SCALE GENOMIC DNA]</scope>
    <source>
        <strain evidence="10 11">Lac-M11</strain>
    </source>
</reference>
<keyword evidence="7 8" id="KW-0501">Molybdenum cofactor biosynthesis</keyword>
<dbReference type="HAMAP" id="MF_00316">
    <property type="entry name" value="MobA"/>
    <property type="match status" value="1"/>
</dbReference>
<dbReference type="EMBL" id="JAADJS010000008">
    <property type="protein sequence ID" value="NGX89821.1"/>
    <property type="molecule type" value="Genomic_DNA"/>
</dbReference>
<evidence type="ECO:0000256" key="7">
    <source>
        <dbReference type="ARBA" id="ARBA00023150"/>
    </source>
</evidence>
<dbReference type="PANTHER" id="PTHR19136">
    <property type="entry name" value="MOLYBDENUM COFACTOR GUANYLYLTRANSFERASE"/>
    <property type="match status" value="1"/>
</dbReference>
<sequence>MDRSSITGVILAGGRSSRMGEDKGLIDIHGQPLFEHIAQRLRPQVGDILISCNLNSERYGRDFQTVPDIKQDFSGPLAGMLAALSVSKTEWVLFVPCDVPAFPVDLSEMLSVGLSGQKAAYARDTEREHPTLCLLNRSLIPALTTYLKNGDRKLMIFLHSIGAKSVLFSDSAAFSNLNTPEDVANWKTHNPDLSQDDK</sequence>
<comment type="subunit">
    <text evidence="8">Monomer.</text>
</comment>
<keyword evidence="10" id="KW-0548">Nucleotidyltransferase</keyword>
<gene>
    <name evidence="8 10" type="primary">mobA</name>
    <name evidence="10" type="ORF">GW579_22345</name>
</gene>
<dbReference type="NCBIfam" id="TIGR02665">
    <property type="entry name" value="molyb_mobA"/>
    <property type="match status" value="1"/>
</dbReference>
<evidence type="ECO:0000313" key="11">
    <source>
        <dbReference type="Proteomes" id="UP000476696"/>
    </source>
</evidence>
<evidence type="ECO:0000313" key="10">
    <source>
        <dbReference type="EMBL" id="NGX89821.1"/>
    </source>
</evidence>
<feature type="binding site" evidence="8">
    <location>
        <position position="68"/>
    </location>
    <ligand>
        <name>GTP</name>
        <dbReference type="ChEBI" id="CHEBI:37565"/>
    </ligand>
</feature>
<dbReference type="GO" id="GO:1902758">
    <property type="term" value="P:bis(molybdopterin guanine dinucleotide)molybdenum biosynthetic process"/>
    <property type="evidence" value="ECO:0007669"/>
    <property type="project" value="TreeGrafter"/>
</dbReference>
<comment type="function">
    <text evidence="8">Transfers a GMP moiety from GTP to Mo-molybdopterin (Mo-MPT) cofactor (Moco or molybdenum cofactor) to form Mo-molybdopterin guanine dinucleotide (Mo-MGD) cofactor.</text>
</comment>
<proteinExistence type="inferred from homology"/>
<keyword evidence="11" id="KW-1185">Reference proteome</keyword>
<evidence type="ECO:0000256" key="6">
    <source>
        <dbReference type="ARBA" id="ARBA00023134"/>
    </source>
</evidence>
<dbReference type="Gene3D" id="3.90.550.10">
    <property type="entry name" value="Spore Coat Polysaccharide Biosynthesis Protein SpsA, Chain A"/>
    <property type="match status" value="1"/>
</dbReference>
<comment type="catalytic activity">
    <reaction evidence="8">
        <text>Mo-molybdopterin + GTP + H(+) = Mo-molybdopterin guanine dinucleotide + diphosphate</text>
        <dbReference type="Rhea" id="RHEA:34243"/>
        <dbReference type="ChEBI" id="CHEBI:15378"/>
        <dbReference type="ChEBI" id="CHEBI:33019"/>
        <dbReference type="ChEBI" id="CHEBI:37565"/>
        <dbReference type="ChEBI" id="CHEBI:71302"/>
        <dbReference type="ChEBI" id="CHEBI:71310"/>
        <dbReference type="EC" id="2.7.7.77"/>
    </reaction>
</comment>
<dbReference type="AlphaFoldDB" id="A0A6M2BB90"/>
<keyword evidence="1 8" id="KW-0963">Cytoplasm</keyword>
<evidence type="ECO:0000256" key="1">
    <source>
        <dbReference type="ARBA" id="ARBA00022490"/>
    </source>
</evidence>
<dbReference type="GO" id="GO:0061603">
    <property type="term" value="F:molybdenum cofactor guanylyltransferase activity"/>
    <property type="evidence" value="ECO:0007669"/>
    <property type="project" value="UniProtKB-EC"/>
</dbReference>
<protein>
    <recommendedName>
        <fullName evidence="8">Molybdenum cofactor guanylyltransferase</fullName>
        <shortName evidence="8">MoCo guanylyltransferase</shortName>
        <ecNumber evidence="8">2.7.7.77</ecNumber>
    </recommendedName>
    <alternativeName>
        <fullName evidence="8">GTP:molybdopterin guanylyltransferase</fullName>
    </alternativeName>
    <alternativeName>
        <fullName evidence="8">Mo-MPT guanylyltransferase</fullName>
    </alternativeName>
    <alternativeName>
        <fullName evidence="8">Molybdopterin guanylyltransferase</fullName>
    </alternativeName>
    <alternativeName>
        <fullName evidence="8">Molybdopterin-guanine dinucleotide synthase</fullName>
        <shortName evidence="8">MGD synthase</shortName>
    </alternativeName>
</protein>
<reference evidence="10 11" key="1">
    <citation type="submission" date="2020-01" db="EMBL/GenBank/DDBJ databases">
        <authorList>
            <person name="Lee S.D."/>
        </authorList>
    </citation>
    <scope>NUCLEOTIDE SEQUENCE [LARGE SCALE GENOMIC DNA]</scope>
    <source>
        <strain evidence="10 11">Lac-M11</strain>
    </source>
</reference>
<organism evidence="10 11">
    <name type="scientific">Rahnella contaminans</name>
    <dbReference type="NCBI Taxonomy" id="2703882"/>
    <lineage>
        <taxon>Bacteria</taxon>
        <taxon>Pseudomonadati</taxon>
        <taxon>Pseudomonadota</taxon>
        <taxon>Gammaproteobacteria</taxon>
        <taxon>Enterobacterales</taxon>
        <taxon>Yersiniaceae</taxon>
        <taxon>Rahnella</taxon>
    </lineage>
</organism>
<dbReference type="InterPro" id="IPR025877">
    <property type="entry name" value="MobA-like_NTP_Trfase"/>
</dbReference>
<comment type="caution">
    <text evidence="8">Lacks conserved residue(s) required for the propagation of feature annotation.</text>
</comment>
<feature type="binding site" evidence="8">
    <location>
        <position position="23"/>
    </location>
    <ligand>
        <name>GTP</name>
        <dbReference type="ChEBI" id="CHEBI:37565"/>
    </ligand>
</feature>
<dbReference type="GO" id="GO:0005737">
    <property type="term" value="C:cytoplasm"/>
    <property type="evidence" value="ECO:0007669"/>
    <property type="project" value="UniProtKB-SubCell"/>
</dbReference>
<evidence type="ECO:0000259" key="9">
    <source>
        <dbReference type="Pfam" id="PF12804"/>
    </source>
</evidence>
<dbReference type="Pfam" id="PF12804">
    <property type="entry name" value="NTP_transf_3"/>
    <property type="match status" value="1"/>
</dbReference>
<comment type="similarity">
    <text evidence="8">Belongs to the MobA family.</text>
</comment>
<feature type="binding site" evidence="8">
    <location>
        <position position="98"/>
    </location>
    <ligand>
        <name>Mg(2+)</name>
        <dbReference type="ChEBI" id="CHEBI:18420"/>
    </ligand>
</feature>
<evidence type="ECO:0000256" key="3">
    <source>
        <dbReference type="ARBA" id="ARBA00022723"/>
    </source>
</evidence>
<dbReference type="InterPro" id="IPR029044">
    <property type="entry name" value="Nucleotide-diphossugar_trans"/>
</dbReference>
<feature type="binding site" evidence="8">
    <location>
        <begin position="11"/>
        <end position="13"/>
    </location>
    <ligand>
        <name>GTP</name>
        <dbReference type="ChEBI" id="CHEBI:37565"/>
    </ligand>
</feature>
<dbReference type="InterPro" id="IPR013482">
    <property type="entry name" value="Molybde_CF_guanTrfase"/>
</dbReference>
<name>A0A6M2BB90_9GAMM</name>
<comment type="subcellular location">
    <subcellularLocation>
        <location evidence="8">Cytoplasm</location>
    </subcellularLocation>
</comment>
<dbReference type="EC" id="2.7.7.77" evidence="8"/>
<dbReference type="GO" id="GO:0046872">
    <property type="term" value="F:metal ion binding"/>
    <property type="evidence" value="ECO:0007669"/>
    <property type="project" value="UniProtKB-KW"/>
</dbReference>
<keyword evidence="4 8" id="KW-0547">Nucleotide-binding</keyword>
<evidence type="ECO:0000256" key="5">
    <source>
        <dbReference type="ARBA" id="ARBA00022842"/>
    </source>
</evidence>
<dbReference type="RefSeq" id="WP_165061976.1">
    <property type="nucleotide sequence ID" value="NZ_JAADJS010000008.1"/>
</dbReference>
<accession>A0A6M2BB90</accession>
<dbReference type="CDD" id="cd02503">
    <property type="entry name" value="MobA"/>
    <property type="match status" value="1"/>
</dbReference>
<dbReference type="Proteomes" id="UP000476696">
    <property type="component" value="Unassembled WGS sequence"/>
</dbReference>
<feature type="domain" description="MobA-like NTP transferase" evidence="9">
    <location>
        <begin position="8"/>
        <end position="155"/>
    </location>
</feature>
<keyword evidence="2 8" id="KW-0808">Transferase</keyword>
<keyword evidence="6 8" id="KW-0342">GTP-binding</keyword>
<dbReference type="PANTHER" id="PTHR19136:SF81">
    <property type="entry name" value="MOLYBDENUM COFACTOR GUANYLYLTRANSFERASE"/>
    <property type="match status" value="1"/>
</dbReference>
<feature type="binding site" evidence="8">
    <location>
        <position position="98"/>
    </location>
    <ligand>
        <name>GTP</name>
        <dbReference type="ChEBI" id="CHEBI:37565"/>
    </ligand>
</feature>
<keyword evidence="5 8" id="KW-0460">Magnesium</keyword>